<organism evidence="6 7">
    <name type="scientific">Sulfitobacter albidus</name>
    <dbReference type="NCBI Taxonomy" id="2829501"/>
    <lineage>
        <taxon>Bacteria</taxon>
        <taxon>Pseudomonadati</taxon>
        <taxon>Pseudomonadota</taxon>
        <taxon>Alphaproteobacteria</taxon>
        <taxon>Rhodobacterales</taxon>
        <taxon>Roseobacteraceae</taxon>
        <taxon>Sulfitobacter</taxon>
    </lineage>
</organism>
<sequence length="394" mass="40986">MSRAVVIGSGPAGLMAAQALTQAGHRVTIAEAKPSAGRKFLMAGKSGLNLTKDEAPETFADTYAEASPRLRPMLAALGPQGVMDWARGLDQPVFTGTSGRVFPEAMKASPLLRAWLGRLMQDGATLRTRWRWTGWEGGALAFDTPDGAQTLDADVTILALGGASWRRLGSDGGWANTLAARGVPLAPFAPANAAVARPWSAHMAAHFGTPLKAIGLRCGPYSSRGEAILSAYGLEGGGIYSVSRGLREGHPLTLDLAPDLTADAIAARLSGPRGKASFSNHLRKRLKLDPVKRALLQELARPLPQDPGVLAAVVKALPVSDATLRPMDEAISTAGGIVWDGLTEDLEIKALPGVYAAGEMIDWEAPTGGYLITACLATGLHAGRAAAARLAAGA</sequence>
<dbReference type="Gene3D" id="3.50.50.60">
    <property type="entry name" value="FAD/NAD(P)-binding domain"/>
    <property type="match status" value="1"/>
</dbReference>
<dbReference type="PANTHER" id="PTHR42887:SF1">
    <property type="entry name" value="BLR3961 PROTEIN"/>
    <property type="match status" value="1"/>
</dbReference>
<dbReference type="PANTHER" id="PTHR42887">
    <property type="entry name" value="OS12G0638800 PROTEIN"/>
    <property type="match status" value="1"/>
</dbReference>
<dbReference type="Proteomes" id="UP000683291">
    <property type="component" value="Chromosome 1"/>
</dbReference>
<dbReference type="SUPFAM" id="SSF51905">
    <property type="entry name" value="FAD/NAD(P)-binding domain"/>
    <property type="match status" value="1"/>
</dbReference>
<feature type="domain" description="RsdA/BaiN/AoA(So)-like Rossmann fold-like" evidence="4">
    <location>
        <begin position="3"/>
        <end position="384"/>
    </location>
</feature>
<proteinExistence type="predicted"/>
<dbReference type="InterPro" id="IPR022460">
    <property type="entry name" value="Flavoprotein_PP4765"/>
</dbReference>
<protein>
    <submittedName>
        <fullName evidence="6">TIGR03862 family flavoprotein</fullName>
    </submittedName>
</protein>
<keyword evidence="3" id="KW-0274">FAD</keyword>
<dbReference type="InterPro" id="IPR004792">
    <property type="entry name" value="BaiN-like"/>
</dbReference>
<evidence type="ECO:0000256" key="3">
    <source>
        <dbReference type="ARBA" id="ARBA00022827"/>
    </source>
</evidence>
<reference evidence="6" key="1">
    <citation type="submission" date="2021-04" db="EMBL/GenBank/DDBJ databases">
        <title>Complete genome sequence for Sulfitobacter sp. strain JK7-1.</title>
        <authorList>
            <person name="Park S.-J."/>
        </authorList>
    </citation>
    <scope>NUCLEOTIDE SEQUENCE</scope>
    <source>
        <strain evidence="6">JK7-1</strain>
    </source>
</reference>
<accession>A0A975JDG4</accession>
<evidence type="ECO:0000259" key="4">
    <source>
        <dbReference type="Pfam" id="PF03486"/>
    </source>
</evidence>
<evidence type="ECO:0000313" key="6">
    <source>
        <dbReference type="EMBL" id="QUJ76462.1"/>
    </source>
</evidence>
<evidence type="ECO:0000313" key="7">
    <source>
        <dbReference type="Proteomes" id="UP000683291"/>
    </source>
</evidence>
<dbReference type="AlphaFoldDB" id="A0A975JDG4"/>
<evidence type="ECO:0000256" key="1">
    <source>
        <dbReference type="ARBA" id="ARBA00001974"/>
    </source>
</evidence>
<keyword evidence="2" id="KW-0285">Flavoprotein</keyword>
<feature type="domain" description="RsdA/BaiN/AoA(So)-like insert" evidence="5">
    <location>
        <begin position="191"/>
        <end position="332"/>
    </location>
</feature>
<dbReference type="Gene3D" id="1.10.8.260">
    <property type="entry name" value="HI0933 insert domain-like"/>
    <property type="match status" value="1"/>
</dbReference>
<dbReference type="Gene3D" id="2.40.30.10">
    <property type="entry name" value="Translation factors"/>
    <property type="match status" value="1"/>
</dbReference>
<dbReference type="NCBIfam" id="TIGR03862">
    <property type="entry name" value="flavo_PP4765"/>
    <property type="match status" value="1"/>
</dbReference>
<gene>
    <name evidence="6" type="ORF">KDD17_16545</name>
</gene>
<dbReference type="Pfam" id="PF22780">
    <property type="entry name" value="HI0933_like_1st"/>
    <property type="match status" value="1"/>
</dbReference>
<comment type="cofactor">
    <cofactor evidence="1">
        <name>FAD</name>
        <dbReference type="ChEBI" id="CHEBI:57692"/>
    </cofactor>
</comment>
<dbReference type="KEGG" id="sual:KDD17_16545"/>
<dbReference type="EMBL" id="CP073581">
    <property type="protein sequence ID" value="QUJ76462.1"/>
    <property type="molecule type" value="Genomic_DNA"/>
</dbReference>
<dbReference type="InterPro" id="IPR055178">
    <property type="entry name" value="RsdA/BaiN/AoA(So)-like_dom"/>
</dbReference>
<dbReference type="PRINTS" id="PR00368">
    <property type="entry name" value="FADPNR"/>
</dbReference>
<keyword evidence="7" id="KW-1185">Reference proteome</keyword>
<evidence type="ECO:0000256" key="2">
    <source>
        <dbReference type="ARBA" id="ARBA00022630"/>
    </source>
</evidence>
<dbReference type="NCBIfam" id="TIGR00275">
    <property type="entry name" value="aminoacetone oxidase family FAD-binding enzyme"/>
    <property type="match status" value="1"/>
</dbReference>
<evidence type="ECO:0000259" key="5">
    <source>
        <dbReference type="Pfam" id="PF22780"/>
    </source>
</evidence>
<dbReference type="InterPro" id="IPR057661">
    <property type="entry name" value="RsdA/BaiN/AoA(So)_Rossmann"/>
</dbReference>
<dbReference type="SUPFAM" id="SSF160996">
    <property type="entry name" value="HI0933 insert domain-like"/>
    <property type="match status" value="1"/>
</dbReference>
<dbReference type="Pfam" id="PF03486">
    <property type="entry name" value="HI0933_like"/>
    <property type="match status" value="1"/>
</dbReference>
<name>A0A975JDG4_9RHOB</name>
<dbReference type="InterPro" id="IPR036188">
    <property type="entry name" value="FAD/NAD-bd_sf"/>
</dbReference>
<dbReference type="InterPro" id="IPR023166">
    <property type="entry name" value="BaiN-like_dom_sf"/>
</dbReference>
<dbReference type="RefSeq" id="WP_212704660.1">
    <property type="nucleotide sequence ID" value="NZ_CP073581.1"/>
</dbReference>